<accession>A0A1F7F2T6</accession>
<protein>
    <submittedName>
        <fullName evidence="1">Uncharacterized protein</fullName>
    </submittedName>
</protein>
<evidence type="ECO:0000313" key="1">
    <source>
        <dbReference type="EMBL" id="OGK00872.1"/>
    </source>
</evidence>
<organism evidence="1 2">
    <name type="scientific">Candidatus Raymondbacteria bacterium RIFOXYD12_FULL_49_13</name>
    <dbReference type="NCBI Taxonomy" id="1817890"/>
    <lineage>
        <taxon>Bacteria</taxon>
        <taxon>Raymondiibacteriota</taxon>
    </lineage>
</organism>
<dbReference type="Proteomes" id="UP000179243">
    <property type="component" value="Unassembled WGS sequence"/>
</dbReference>
<proteinExistence type="predicted"/>
<gene>
    <name evidence="1" type="ORF">A2519_08075</name>
</gene>
<comment type="caution">
    <text evidence="1">The sequence shown here is derived from an EMBL/GenBank/DDBJ whole genome shotgun (WGS) entry which is preliminary data.</text>
</comment>
<name>A0A1F7F2T6_UNCRA</name>
<evidence type="ECO:0000313" key="2">
    <source>
        <dbReference type="Proteomes" id="UP000179243"/>
    </source>
</evidence>
<dbReference type="AlphaFoldDB" id="A0A1F7F2T6"/>
<dbReference type="EMBL" id="MFYX01000139">
    <property type="protein sequence ID" value="OGK00872.1"/>
    <property type="molecule type" value="Genomic_DNA"/>
</dbReference>
<reference evidence="1 2" key="1">
    <citation type="journal article" date="2016" name="Nat. Commun.">
        <title>Thousands of microbial genomes shed light on interconnected biogeochemical processes in an aquifer system.</title>
        <authorList>
            <person name="Anantharaman K."/>
            <person name="Brown C.T."/>
            <person name="Hug L.A."/>
            <person name="Sharon I."/>
            <person name="Castelle C.J."/>
            <person name="Probst A.J."/>
            <person name="Thomas B.C."/>
            <person name="Singh A."/>
            <person name="Wilkins M.J."/>
            <person name="Karaoz U."/>
            <person name="Brodie E.L."/>
            <person name="Williams K.H."/>
            <person name="Hubbard S.S."/>
            <person name="Banfield J.F."/>
        </authorList>
    </citation>
    <scope>NUCLEOTIDE SEQUENCE [LARGE SCALE GENOMIC DNA]</scope>
</reference>
<sequence>MNKYSIAFISPGGNLLHRLVMAKNEDEALRTFFKEVNLASYSQDEDGFYYFKEDFSFGERPAGSIIQLN</sequence>